<proteinExistence type="predicted"/>
<dbReference type="KEGG" id="kre:GWK63_06675"/>
<gene>
    <name evidence="1" type="ORF">GWK63_06675</name>
</gene>
<dbReference type="RefSeq" id="WP_157998288.1">
    <property type="nucleotide sequence ID" value="NZ_CALMTF010000105.1"/>
</dbReference>
<dbReference type="EMBL" id="CP050139">
    <property type="protein sequence ID" value="QIP35189.1"/>
    <property type="molecule type" value="Genomic_DNA"/>
</dbReference>
<reference evidence="1 2" key="1">
    <citation type="submission" date="2020-03" db="EMBL/GenBank/DDBJ databases">
        <title>Isolation of cellulose-producing strains, genome characterization and application of the synthesized cellulose films as an economical and sustainable material for piezoelectric sensor construction.</title>
        <authorList>
            <person name="Mangayil R.K."/>
        </authorList>
    </citation>
    <scope>NUCLEOTIDE SEQUENCE [LARGE SCALE GENOMIC DNA]</scope>
    <source>
        <strain evidence="1 2">ENS 9a1a</strain>
    </source>
</reference>
<evidence type="ECO:0000313" key="2">
    <source>
        <dbReference type="Proteomes" id="UP000502533"/>
    </source>
</evidence>
<dbReference type="GeneID" id="85021831"/>
<protein>
    <submittedName>
        <fullName evidence="1">Uncharacterized protein</fullName>
    </submittedName>
</protein>
<accession>A0A858JKP2</accession>
<organism evidence="1 2">
    <name type="scientific">Komagataeibacter rhaeticus</name>
    <dbReference type="NCBI Taxonomy" id="215221"/>
    <lineage>
        <taxon>Bacteria</taxon>
        <taxon>Pseudomonadati</taxon>
        <taxon>Pseudomonadota</taxon>
        <taxon>Alphaproteobacteria</taxon>
        <taxon>Acetobacterales</taxon>
        <taxon>Acetobacteraceae</taxon>
        <taxon>Komagataeibacter</taxon>
    </lineage>
</organism>
<dbReference type="AlphaFoldDB" id="A0A858JKP2"/>
<sequence length="53" mass="5556">MALPVDRGSKTMMVMAQRGVGADGAVGTPVSRCPDTTALRSARRAGWRLPSRG</sequence>
<name>A0A858JKP2_9PROT</name>
<keyword evidence="2" id="KW-1185">Reference proteome</keyword>
<dbReference type="Proteomes" id="UP000502533">
    <property type="component" value="Chromosome"/>
</dbReference>
<evidence type="ECO:0000313" key="1">
    <source>
        <dbReference type="EMBL" id="QIP35189.1"/>
    </source>
</evidence>